<comment type="caution">
    <text evidence="3">The sequence shown here is derived from an EMBL/GenBank/DDBJ whole genome shotgun (WGS) entry which is preliminary data.</text>
</comment>
<dbReference type="GO" id="GO:0016791">
    <property type="term" value="F:phosphatase activity"/>
    <property type="evidence" value="ECO:0007669"/>
    <property type="project" value="TreeGrafter"/>
</dbReference>
<evidence type="ECO:0000313" key="4">
    <source>
        <dbReference type="Proteomes" id="UP000621492"/>
    </source>
</evidence>
<feature type="active site" description="Tele-phosphohistidine intermediate" evidence="1">
    <location>
        <position position="9"/>
    </location>
</feature>
<keyword evidence="4" id="KW-1185">Reference proteome</keyword>
<reference evidence="3" key="1">
    <citation type="journal article" date="2014" name="Int. J. Syst. Evol. Microbiol.">
        <title>Complete genome sequence of Corynebacterium casei LMG S-19264T (=DSM 44701T), isolated from a smear-ripened cheese.</title>
        <authorList>
            <consortium name="US DOE Joint Genome Institute (JGI-PGF)"/>
            <person name="Walter F."/>
            <person name="Albersmeier A."/>
            <person name="Kalinowski J."/>
            <person name="Ruckert C."/>
        </authorList>
    </citation>
    <scope>NUCLEOTIDE SEQUENCE</scope>
    <source>
        <strain evidence="3">CGMCC 1.15454</strain>
    </source>
</reference>
<dbReference type="SMART" id="SM00855">
    <property type="entry name" value="PGAM"/>
    <property type="match status" value="1"/>
</dbReference>
<evidence type="ECO:0000313" key="3">
    <source>
        <dbReference type="EMBL" id="GGB34159.1"/>
    </source>
</evidence>
<dbReference type="Pfam" id="PF00300">
    <property type="entry name" value="His_Phos_1"/>
    <property type="match status" value="1"/>
</dbReference>
<accession>A0A9W5TVP3</accession>
<dbReference type="PANTHER" id="PTHR48100:SF1">
    <property type="entry name" value="HISTIDINE PHOSPHATASE FAMILY PROTEIN-RELATED"/>
    <property type="match status" value="1"/>
</dbReference>
<reference evidence="3" key="2">
    <citation type="submission" date="2020-09" db="EMBL/GenBank/DDBJ databases">
        <authorList>
            <person name="Sun Q."/>
            <person name="Zhou Y."/>
        </authorList>
    </citation>
    <scope>NUCLEOTIDE SEQUENCE</scope>
    <source>
        <strain evidence="3">CGMCC 1.15454</strain>
    </source>
</reference>
<organism evidence="3 4">
    <name type="scientific">Lentibacillus populi</name>
    <dbReference type="NCBI Taxonomy" id="1827502"/>
    <lineage>
        <taxon>Bacteria</taxon>
        <taxon>Bacillati</taxon>
        <taxon>Bacillota</taxon>
        <taxon>Bacilli</taxon>
        <taxon>Bacillales</taxon>
        <taxon>Bacillaceae</taxon>
        <taxon>Lentibacillus</taxon>
    </lineage>
</organism>
<sequence>MTKLGFVRHGVTDWNKERRAQGSSDVALNEEGLLQAETLADRLGTEDWDVIYSSDLARAKQTAETIGSKLKDVSVYFDPRLREVGGGLIEGTTEKERIAKWGDNWRELDLERESNDSILARGRSIMDEILKKQNGKNILIVSHGSFIKHLLKELLPDEDVEESLGNCSLTTLQNNKDTWKLELHNCTRHFSEHSLH</sequence>
<dbReference type="CDD" id="cd07067">
    <property type="entry name" value="HP_PGM_like"/>
    <property type="match status" value="1"/>
</dbReference>
<dbReference type="InterPro" id="IPR029033">
    <property type="entry name" value="His_PPase_superfam"/>
</dbReference>
<evidence type="ECO:0000256" key="2">
    <source>
        <dbReference type="PIRSR" id="PIRSR613078-2"/>
    </source>
</evidence>
<evidence type="ECO:0000256" key="1">
    <source>
        <dbReference type="PIRSR" id="PIRSR613078-1"/>
    </source>
</evidence>
<feature type="active site" description="Proton donor/acceptor" evidence="1">
    <location>
        <position position="83"/>
    </location>
</feature>
<dbReference type="Proteomes" id="UP000621492">
    <property type="component" value="Unassembled WGS sequence"/>
</dbReference>
<dbReference type="EMBL" id="BMJD01000004">
    <property type="protein sequence ID" value="GGB34159.1"/>
    <property type="molecule type" value="Genomic_DNA"/>
</dbReference>
<name>A0A9W5TVP3_9BACI</name>
<proteinExistence type="predicted"/>
<dbReference type="InterPro" id="IPR013078">
    <property type="entry name" value="His_Pase_superF_clade-1"/>
</dbReference>
<dbReference type="GO" id="GO:0005737">
    <property type="term" value="C:cytoplasm"/>
    <property type="evidence" value="ECO:0007669"/>
    <property type="project" value="TreeGrafter"/>
</dbReference>
<dbReference type="PANTHER" id="PTHR48100">
    <property type="entry name" value="BROAD-SPECIFICITY PHOSPHATASE YOR283W-RELATED"/>
    <property type="match status" value="1"/>
</dbReference>
<gene>
    <name evidence="3" type="ORF">GCM10011409_09500</name>
</gene>
<feature type="binding site" evidence="2">
    <location>
        <begin position="8"/>
        <end position="15"/>
    </location>
    <ligand>
        <name>substrate</name>
    </ligand>
</feature>
<dbReference type="Gene3D" id="3.40.50.1240">
    <property type="entry name" value="Phosphoglycerate mutase-like"/>
    <property type="match status" value="1"/>
</dbReference>
<dbReference type="AlphaFoldDB" id="A0A9W5TVP3"/>
<dbReference type="RefSeq" id="WP_088050539.1">
    <property type="nucleotide sequence ID" value="NZ_BMJD01000004.1"/>
</dbReference>
<protein>
    <submittedName>
        <fullName evidence="3">Phosphoglycerate mutase</fullName>
    </submittedName>
</protein>
<feature type="binding site" evidence="2">
    <location>
        <position position="58"/>
    </location>
    <ligand>
        <name>substrate</name>
    </ligand>
</feature>
<dbReference type="SUPFAM" id="SSF53254">
    <property type="entry name" value="Phosphoglycerate mutase-like"/>
    <property type="match status" value="1"/>
</dbReference>
<dbReference type="InterPro" id="IPR050275">
    <property type="entry name" value="PGM_Phosphatase"/>
</dbReference>